<evidence type="ECO:0000259" key="4">
    <source>
        <dbReference type="PROSITE" id="PS50089"/>
    </source>
</evidence>
<keyword evidence="1" id="KW-0863">Zinc-finger</keyword>
<dbReference type="Pfam" id="PF13639">
    <property type="entry name" value="zf-RING_2"/>
    <property type="match status" value="1"/>
</dbReference>
<feature type="region of interest" description="Disordered" evidence="3">
    <location>
        <begin position="1"/>
        <end position="23"/>
    </location>
</feature>
<sequence>MAHPNLHPEISDRTPPPVHIQTSPPDYVCIHPTALDPAYNGPARPPSPVVITAPALSTNSTTAVGFIANHTTPSTPHSNTDDCPICLDSYTTENCLQITGITGCKHRIGSMCLRKLLNRHPGDEKKCPLCRTVWIPGVVSNFAARDRSLANIRAMTSMLRSTGGEASSSRNRLPYGYTAYPIMTTDSQRVVRTYTQPSSLWQPRYQSVLIDSSEEAEDRDSEEEDYATQVRNYEDLTAHIADIRRRADNLVADRTNRNRRQDQLQHGHESQSRGGSETNRVGPRRRRGAISANAPGANVLNRFMNVRALNAFRTAVNGTALEVEARGDRFTGHVMRGMARARDEPNAGEGQHRATPGEGLMMAGQQQDTISSAEASVSLNLQTHTRRAGADVEVTGSRSSIPQPHTRISHSFRTPEARAQYLDERERFLDVRYTNLLRWETALQEREMRAENTLALITRQRSELEALLRRQREELETRKNHLTMVNSAIIPLNIDSDTQIQI</sequence>
<reference evidence="6" key="2">
    <citation type="journal article" date="2013" name="PLoS Genet.">
        <title>Comparative genome structure, secondary metabolite, and effector coding capacity across Cochliobolus pathogens.</title>
        <authorList>
            <person name="Condon B.J."/>
            <person name="Leng Y."/>
            <person name="Wu D."/>
            <person name="Bushley K.E."/>
            <person name="Ohm R.A."/>
            <person name="Otillar R."/>
            <person name="Martin J."/>
            <person name="Schackwitz W."/>
            <person name="Grimwood J."/>
            <person name="MohdZainudin N."/>
            <person name="Xue C."/>
            <person name="Wang R."/>
            <person name="Manning V.A."/>
            <person name="Dhillon B."/>
            <person name="Tu Z.J."/>
            <person name="Steffenson B.J."/>
            <person name="Salamov A."/>
            <person name="Sun H."/>
            <person name="Lowry S."/>
            <person name="LaButti K."/>
            <person name="Han J."/>
            <person name="Copeland A."/>
            <person name="Lindquist E."/>
            <person name="Barry K."/>
            <person name="Schmutz J."/>
            <person name="Baker S.E."/>
            <person name="Ciuffetti L.M."/>
            <person name="Grigoriev I.V."/>
            <person name="Zhong S."/>
            <person name="Turgeon B.G."/>
        </authorList>
    </citation>
    <scope>NUCLEOTIDE SEQUENCE [LARGE SCALE GENOMIC DNA]</scope>
    <source>
        <strain evidence="6">C4 / ATCC 48331 / race T</strain>
    </source>
</reference>
<dbReference type="HOGENOM" id="CLU_554509_0_0_1"/>
<dbReference type="InterPro" id="IPR001841">
    <property type="entry name" value="Znf_RING"/>
</dbReference>
<keyword evidence="2" id="KW-0175">Coiled coil</keyword>
<dbReference type="GO" id="GO:0008270">
    <property type="term" value="F:zinc ion binding"/>
    <property type="evidence" value="ECO:0007669"/>
    <property type="project" value="UniProtKB-KW"/>
</dbReference>
<gene>
    <name evidence="5" type="ORF">COCC4DRAFT_49555</name>
</gene>
<dbReference type="Gene3D" id="3.30.40.10">
    <property type="entry name" value="Zinc/RING finger domain, C3HC4 (zinc finger)"/>
    <property type="match status" value="1"/>
</dbReference>
<keyword evidence="1" id="KW-0862">Zinc</keyword>
<proteinExistence type="predicted"/>
<evidence type="ECO:0000256" key="3">
    <source>
        <dbReference type="SAM" id="MobiDB-lite"/>
    </source>
</evidence>
<name>N4X3A1_COCH4</name>
<feature type="coiled-coil region" evidence="2">
    <location>
        <begin position="454"/>
        <end position="481"/>
    </location>
</feature>
<protein>
    <recommendedName>
        <fullName evidence="4">RING-type domain-containing protein</fullName>
    </recommendedName>
</protein>
<keyword evidence="6" id="KW-1185">Reference proteome</keyword>
<evidence type="ECO:0000256" key="1">
    <source>
        <dbReference type="PROSITE-ProRule" id="PRU00175"/>
    </source>
</evidence>
<feature type="region of interest" description="Disordered" evidence="3">
    <location>
        <begin position="386"/>
        <end position="407"/>
    </location>
</feature>
<feature type="compositionally biased region" description="Basic and acidic residues" evidence="3">
    <location>
        <begin position="254"/>
        <end position="271"/>
    </location>
</feature>
<dbReference type="InterPro" id="IPR013083">
    <property type="entry name" value="Znf_RING/FYVE/PHD"/>
</dbReference>
<organism evidence="5 6">
    <name type="scientific">Cochliobolus heterostrophus (strain C4 / ATCC 48331 / race T)</name>
    <name type="common">Southern corn leaf blight fungus</name>
    <name type="synonym">Bipolaris maydis</name>
    <dbReference type="NCBI Taxonomy" id="665024"/>
    <lineage>
        <taxon>Eukaryota</taxon>
        <taxon>Fungi</taxon>
        <taxon>Dikarya</taxon>
        <taxon>Ascomycota</taxon>
        <taxon>Pezizomycotina</taxon>
        <taxon>Dothideomycetes</taxon>
        <taxon>Pleosporomycetidae</taxon>
        <taxon>Pleosporales</taxon>
        <taxon>Pleosporineae</taxon>
        <taxon>Pleosporaceae</taxon>
        <taxon>Bipolaris</taxon>
    </lineage>
</organism>
<dbReference type="EMBL" id="KB733452">
    <property type="protein sequence ID" value="ENI06150.1"/>
    <property type="molecule type" value="Genomic_DNA"/>
</dbReference>
<accession>N4X3A1</accession>
<dbReference type="AlphaFoldDB" id="N4X3A1"/>
<keyword evidence="1" id="KW-0479">Metal-binding</keyword>
<evidence type="ECO:0000313" key="6">
    <source>
        <dbReference type="Proteomes" id="UP000012338"/>
    </source>
</evidence>
<evidence type="ECO:0000313" key="5">
    <source>
        <dbReference type="EMBL" id="ENI06150.1"/>
    </source>
</evidence>
<feature type="region of interest" description="Disordered" evidence="3">
    <location>
        <begin position="251"/>
        <end position="293"/>
    </location>
</feature>
<dbReference type="RefSeq" id="XP_014080059.1">
    <property type="nucleotide sequence ID" value="XM_014224584.1"/>
</dbReference>
<dbReference type="GeneID" id="25845488"/>
<dbReference type="Proteomes" id="UP000012338">
    <property type="component" value="Unassembled WGS sequence"/>
</dbReference>
<dbReference type="SUPFAM" id="SSF57850">
    <property type="entry name" value="RING/U-box"/>
    <property type="match status" value="1"/>
</dbReference>
<dbReference type="PROSITE" id="PS50089">
    <property type="entry name" value="ZF_RING_2"/>
    <property type="match status" value="1"/>
</dbReference>
<reference evidence="5 6" key="1">
    <citation type="journal article" date="2012" name="PLoS Pathog.">
        <title>Diverse lifestyles and strategies of plant pathogenesis encoded in the genomes of eighteen Dothideomycetes fungi.</title>
        <authorList>
            <person name="Ohm R.A."/>
            <person name="Feau N."/>
            <person name="Henrissat B."/>
            <person name="Schoch C.L."/>
            <person name="Horwitz B.A."/>
            <person name="Barry K.W."/>
            <person name="Condon B.J."/>
            <person name="Copeland A.C."/>
            <person name="Dhillon B."/>
            <person name="Glaser F."/>
            <person name="Hesse C.N."/>
            <person name="Kosti I."/>
            <person name="LaButti K."/>
            <person name="Lindquist E.A."/>
            <person name="Lucas S."/>
            <person name="Salamov A.A."/>
            <person name="Bradshaw R.E."/>
            <person name="Ciuffetti L."/>
            <person name="Hamelin R.C."/>
            <person name="Kema G.H.J."/>
            <person name="Lawrence C."/>
            <person name="Scott J.A."/>
            <person name="Spatafora J.W."/>
            <person name="Turgeon B.G."/>
            <person name="de Wit P.J.G.M."/>
            <person name="Zhong S."/>
            <person name="Goodwin S.B."/>
            <person name="Grigoriev I.V."/>
        </authorList>
    </citation>
    <scope>NUCLEOTIDE SEQUENCE [LARGE SCALE GENOMIC DNA]</scope>
    <source>
        <strain evidence="6">C4 / ATCC 48331 / race T</strain>
    </source>
</reference>
<evidence type="ECO:0000256" key="2">
    <source>
        <dbReference type="SAM" id="Coils"/>
    </source>
</evidence>
<feature type="domain" description="RING-type" evidence="4">
    <location>
        <begin position="83"/>
        <end position="131"/>
    </location>
</feature>
<dbReference type="OrthoDB" id="8062037at2759"/>